<name>A0ABN9GD31_9NEOB</name>
<keyword evidence="1" id="KW-1133">Transmembrane helix</keyword>
<keyword evidence="1" id="KW-0472">Membrane</keyword>
<evidence type="ECO:0000313" key="2">
    <source>
        <dbReference type="EMBL" id="CAI9607316.1"/>
    </source>
</evidence>
<keyword evidence="1" id="KW-0812">Transmembrane</keyword>
<keyword evidence="3" id="KW-1185">Reference proteome</keyword>
<accession>A0ABN9GD31</accession>
<evidence type="ECO:0000256" key="1">
    <source>
        <dbReference type="SAM" id="Phobius"/>
    </source>
</evidence>
<proteinExistence type="predicted"/>
<feature type="transmembrane region" description="Helical" evidence="1">
    <location>
        <begin position="60"/>
        <end position="81"/>
    </location>
</feature>
<sequence length="84" mass="9398">VSPAASPAISSGRCRLLCSGPCDVGTYGRRWRREILKMLKKNVIFFKTIFHSKTLLFQPISHTFCPYALSCALPAFCLFFLPGN</sequence>
<gene>
    <name evidence="2" type="ORF">SPARVUS_LOCUS13927006</name>
</gene>
<dbReference type="Proteomes" id="UP001162483">
    <property type="component" value="Unassembled WGS sequence"/>
</dbReference>
<feature type="non-terminal residue" evidence="2">
    <location>
        <position position="1"/>
    </location>
</feature>
<dbReference type="EMBL" id="CATNWA010018432">
    <property type="protein sequence ID" value="CAI9607316.1"/>
    <property type="molecule type" value="Genomic_DNA"/>
</dbReference>
<comment type="caution">
    <text evidence="2">The sequence shown here is derived from an EMBL/GenBank/DDBJ whole genome shotgun (WGS) entry which is preliminary data.</text>
</comment>
<reference evidence="2" key="1">
    <citation type="submission" date="2023-05" db="EMBL/GenBank/DDBJ databases">
        <authorList>
            <person name="Stuckert A."/>
        </authorList>
    </citation>
    <scope>NUCLEOTIDE SEQUENCE</scope>
</reference>
<protein>
    <submittedName>
        <fullName evidence="2">Uncharacterized protein</fullName>
    </submittedName>
</protein>
<organism evidence="2 3">
    <name type="scientific">Staurois parvus</name>
    <dbReference type="NCBI Taxonomy" id="386267"/>
    <lineage>
        <taxon>Eukaryota</taxon>
        <taxon>Metazoa</taxon>
        <taxon>Chordata</taxon>
        <taxon>Craniata</taxon>
        <taxon>Vertebrata</taxon>
        <taxon>Euteleostomi</taxon>
        <taxon>Amphibia</taxon>
        <taxon>Batrachia</taxon>
        <taxon>Anura</taxon>
        <taxon>Neobatrachia</taxon>
        <taxon>Ranoidea</taxon>
        <taxon>Ranidae</taxon>
        <taxon>Staurois</taxon>
    </lineage>
</organism>
<evidence type="ECO:0000313" key="3">
    <source>
        <dbReference type="Proteomes" id="UP001162483"/>
    </source>
</evidence>